<proteinExistence type="inferred from homology"/>
<comment type="similarity">
    <text evidence="1">Belongs to the ninH family.</text>
</comment>
<dbReference type="InterPro" id="IPR010454">
    <property type="entry name" value="Phage_NinH"/>
</dbReference>
<dbReference type="InterPro" id="IPR009057">
    <property type="entry name" value="Homeodomain-like_sf"/>
</dbReference>
<evidence type="ECO:0000313" key="4">
    <source>
        <dbReference type="Proteomes" id="UP000026985"/>
    </source>
</evidence>
<reference evidence="3 4" key="1">
    <citation type="submission" date="2014-07" db="EMBL/GenBank/DDBJ databases">
        <title>The genome sequence of Salmonella phage 9NA shows that it represents an unstudied type of tailed phage.</title>
        <authorList>
            <person name="Casjens S.R."/>
            <person name="Leavitt J.C."/>
            <person name="Hatfull G.F."/>
            <person name="Hendrix R.W."/>
        </authorList>
    </citation>
    <scope>NUCLEOTIDE SEQUENCE [LARGE SCALE GENOMIC DNA]</scope>
</reference>
<protein>
    <recommendedName>
        <fullName evidence="2">Protein ninH</fullName>
    </recommendedName>
</protein>
<evidence type="ECO:0000256" key="2">
    <source>
        <dbReference type="ARBA" id="ARBA00021621"/>
    </source>
</evidence>
<evidence type="ECO:0000313" key="3">
    <source>
        <dbReference type="EMBL" id="AIB07034.1"/>
    </source>
</evidence>
<gene>
    <name evidence="3" type="ORF">9NA_031</name>
</gene>
<organism evidence="3 4">
    <name type="scientific">Salmonella phage 9NA</name>
    <dbReference type="NCBI Taxonomy" id="1113547"/>
    <lineage>
        <taxon>Viruses</taxon>
        <taxon>Duplodnaviria</taxon>
        <taxon>Heunggongvirae</taxon>
        <taxon>Uroviricota</taxon>
        <taxon>Caudoviricetes</taxon>
        <taxon>Nonanavirus</taxon>
        <taxon>Nonanavirus nv9NA</taxon>
    </lineage>
</organism>
<dbReference type="EMBL" id="KJ802832">
    <property type="protein sequence ID" value="AIB07034.1"/>
    <property type="molecule type" value="Genomic_DNA"/>
</dbReference>
<accession>A0A060D576</accession>
<dbReference type="Gene3D" id="1.10.10.60">
    <property type="entry name" value="Homeodomain-like"/>
    <property type="match status" value="1"/>
</dbReference>
<dbReference type="SUPFAM" id="SSF46689">
    <property type="entry name" value="Homeodomain-like"/>
    <property type="match status" value="1"/>
</dbReference>
<sequence length="67" mass="7655">MKATVHTIYELLPSTRGNITELARVLGCDRATIYKYMHDINGEFHSVVNGKLFVKPGLKGRHTRDKR</sequence>
<dbReference type="Proteomes" id="UP000026985">
    <property type="component" value="Segment"/>
</dbReference>
<keyword evidence="4" id="KW-1185">Reference proteome</keyword>
<dbReference type="OrthoDB" id="21777at10239"/>
<dbReference type="RefSeq" id="YP_009101201.1">
    <property type="nucleotide sequence ID" value="NC_025443.1"/>
</dbReference>
<name>A0A060D576_9CAUD</name>
<evidence type="ECO:0000256" key="1">
    <source>
        <dbReference type="ARBA" id="ARBA00007139"/>
    </source>
</evidence>
<dbReference type="Pfam" id="PF06322">
    <property type="entry name" value="Phage_NinH"/>
    <property type="match status" value="1"/>
</dbReference>
<dbReference type="KEGG" id="vg:22110889"/>